<dbReference type="NCBIfam" id="TIGR01953">
    <property type="entry name" value="NusA"/>
    <property type="match status" value="1"/>
</dbReference>
<evidence type="ECO:0000256" key="7">
    <source>
        <dbReference type="HAMAP-Rule" id="MF_00945"/>
    </source>
</evidence>
<dbReference type="InterPro" id="IPR036555">
    <property type="entry name" value="NusA_N_sf"/>
</dbReference>
<evidence type="ECO:0000313" key="10">
    <source>
        <dbReference type="EMBL" id="PYF43646.1"/>
    </source>
</evidence>
<keyword evidence="5 7" id="KW-0805">Transcription regulation</keyword>
<dbReference type="Gene3D" id="3.30.300.20">
    <property type="match status" value="2"/>
</dbReference>
<dbReference type="SMART" id="SM00322">
    <property type="entry name" value="KH"/>
    <property type="match status" value="2"/>
</dbReference>
<dbReference type="CDD" id="cd22529">
    <property type="entry name" value="KH-II_NusA_rpt2"/>
    <property type="match status" value="1"/>
</dbReference>
<keyword evidence="4 7" id="KW-0694">RNA-binding</keyword>
<dbReference type="InterPro" id="IPR015946">
    <property type="entry name" value="KH_dom-like_a/b"/>
</dbReference>
<dbReference type="Pfam" id="PF13184">
    <property type="entry name" value="KH_NusA_1st"/>
    <property type="match status" value="1"/>
</dbReference>
<dbReference type="PROSITE" id="PS50926">
    <property type="entry name" value="TRAM"/>
    <property type="match status" value="1"/>
</dbReference>
<dbReference type="PROSITE" id="PS50126">
    <property type="entry name" value="S1"/>
    <property type="match status" value="1"/>
</dbReference>
<accession>A0A318U5N6</accession>
<proteinExistence type="inferred from homology"/>
<dbReference type="AlphaFoldDB" id="A0A318U5N6"/>
<dbReference type="Gene3D" id="3.30.1480.10">
    <property type="entry name" value="NusA, N-terminal domain"/>
    <property type="match status" value="1"/>
</dbReference>
<dbReference type="Pfam" id="PF26594">
    <property type="entry name" value="KH_NusA_2nd"/>
    <property type="match status" value="1"/>
</dbReference>
<feature type="domain" description="S1 motif" evidence="8">
    <location>
        <begin position="154"/>
        <end position="221"/>
    </location>
</feature>
<dbReference type="EMBL" id="QKLP01000002">
    <property type="protein sequence ID" value="PYF43646.1"/>
    <property type="molecule type" value="Genomic_DNA"/>
</dbReference>
<dbReference type="KEGG" id="mala:NCTC10135_00137"/>
<evidence type="ECO:0000256" key="1">
    <source>
        <dbReference type="ARBA" id="ARBA00022472"/>
    </source>
</evidence>
<dbReference type="InterPro" id="IPR004087">
    <property type="entry name" value="KH_dom"/>
</dbReference>
<reference evidence="13" key="3">
    <citation type="submission" date="2018-06" db="EMBL/GenBank/DDBJ databases">
        <authorList>
            <consortium name="Pathogen Informatics"/>
        </authorList>
    </citation>
    <scope>NUCLEOTIDE SEQUENCE [LARGE SCALE GENOMIC DNA]</scope>
    <source>
        <strain evidence="13">NCTC10135</strain>
    </source>
</reference>
<dbReference type="InterPro" id="IPR003029">
    <property type="entry name" value="S1_domain"/>
</dbReference>
<comment type="subcellular location">
    <subcellularLocation>
        <location evidence="7">Cytoplasm</location>
    </subcellularLocation>
</comment>
<evidence type="ECO:0000256" key="2">
    <source>
        <dbReference type="ARBA" id="ARBA00022490"/>
    </source>
</evidence>
<dbReference type="GO" id="GO:0003723">
    <property type="term" value="F:RNA binding"/>
    <property type="evidence" value="ECO:0007669"/>
    <property type="project" value="UniProtKB-UniRule"/>
</dbReference>
<dbReference type="Proteomes" id="UP000259864">
    <property type="component" value="Chromosome 1"/>
</dbReference>
<evidence type="ECO:0000313" key="11">
    <source>
        <dbReference type="EMBL" id="SYV89646.1"/>
    </source>
</evidence>
<keyword evidence="6 7" id="KW-0804">Transcription</keyword>
<comment type="similarity">
    <text evidence="7">Belongs to the NusA family.</text>
</comment>
<keyword evidence="3 7" id="KW-0889">Transcription antitermination</keyword>
<dbReference type="InterPro" id="IPR025249">
    <property type="entry name" value="TF_NusA_KH_1st"/>
</dbReference>
<evidence type="ECO:0000259" key="9">
    <source>
        <dbReference type="PROSITE" id="PS50926"/>
    </source>
</evidence>
<feature type="domain" description="TRAM" evidence="9">
    <location>
        <begin position="150"/>
        <end position="218"/>
    </location>
</feature>
<dbReference type="SMART" id="SM00316">
    <property type="entry name" value="S1"/>
    <property type="match status" value="1"/>
</dbReference>
<dbReference type="GO" id="GO:0031564">
    <property type="term" value="P:transcription antitermination"/>
    <property type="evidence" value="ECO:0007669"/>
    <property type="project" value="UniProtKB-UniRule"/>
</dbReference>
<dbReference type="STRING" id="1188234.MALK_2670"/>
<dbReference type="SUPFAM" id="SSF50249">
    <property type="entry name" value="Nucleic acid-binding proteins"/>
    <property type="match status" value="1"/>
</dbReference>
<dbReference type="PROSITE" id="PS50084">
    <property type="entry name" value="KH_TYPE_1"/>
    <property type="match status" value="1"/>
</dbReference>
<dbReference type="InterPro" id="IPR012340">
    <property type="entry name" value="NA-bd_OB-fold"/>
</dbReference>
<dbReference type="InterPro" id="IPR013735">
    <property type="entry name" value="TF_NusA_N"/>
</dbReference>
<protein>
    <recommendedName>
        <fullName evidence="7">Transcription termination/antitermination protein NusA</fullName>
    </recommendedName>
</protein>
<comment type="subunit">
    <text evidence="7">Monomer. Binds directly to the core enzyme of the DNA-dependent RNA polymerase and to nascent RNA.</text>
</comment>
<evidence type="ECO:0000313" key="12">
    <source>
        <dbReference type="Proteomes" id="UP000247715"/>
    </source>
</evidence>
<dbReference type="Pfam" id="PF08529">
    <property type="entry name" value="NusA_N"/>
    <property type="match status" value="1"/>
</dbReference>
<dbReference type="EMBL" id="LS991949">
    <property type="protein sequence ID" value="SYV89646.1"/>
    <property type="molecule type" value="Genomic_DNA"/>
</dbReference>
<dbReference type="InterPro" id="IPR002792">
    <property type="entry name" value="TRAM_dom"/>
</dbReference>
<keyword evidence="1 7" id="KW-0806">Transcription termination</keyword>
<evidence type="ECO:0000259" key="8">
    <source>
        <dbReference type="PROSITE" id="PS50126"/>
    </source>
</evidence>
<dbReference type="PANTHER" id="PTHR22648:SF0">
    <property type="entry name" value="TRANSCRIPTION TERMINATION_ANTITERMINATION PROTEIN NUSA"/>
    <property type="match status" value="1"/>
</dbReference>
<reference evidence="11" key="2">
    <citation type="submission" date="2018-06" db="EMBL/GenBank/DDBJ databases">
        <authorList>
            <consortium name="Pathogen Informatics"/>
            <person name="Doyle S."/>
        </authorList>
    </citation>
    <scope>NUCLEOTIDE SEQUENCE</scope>
    <source>
        <strain evidence="11">NCTC10135</strain>
    </source>
</reference>
<dbReference type="GO" id="GO:0006353">
    <property type="term" value="P:DNA-templated transcription termination"/>
    <property type="evidence" value="ECO:0007669"/>
    <property type="project" value="UniProtKB-UniRule"/>
</dbReference>
<dbReference type="Gene3D" id="2.40.50.140">
    <property type="entry name" value="Nucleic acid-binding proteins"/>
    <property type="match status" value="1"/>
</dbReference>
<dbReference type="InterPro" id="IPR009019">
    <property type="entry name" value="KH_sf_prok-type"/>
</dbReference>
<dbReference type="SUPFAM" id="SSF69705">
    <property type="entry name" value="Transcription factor NusA, N-terminal domain"/>
    <property type="match status" value="1"/>
</dbReference>
<evidence type="ECO:0000256" key="5">
    <source>
        <dbReference type="ARBA" id="ARBA00023015"/>
    </source>
</evidence>
<gene>
    <name evidence="7 11" type="primary">nusA</name>
    <name evidence="10" type="ORF">BCF88_10214</name>
    <name evidence="11" type="ORF">NCTC10135_00137</name>
</gene>
<dbReference type="PANTHER" id="PTHR22648">
    <property type="entry name" value="TRANSCRIPTION TERMINATION FACTOR NUSA"/>
    <property type="match status" value="1"/>
</dbReference>
<name>A0A318U5N6_9BACT</name>
<dbReference type="Proteomes" id="UP000247715">
    <property type="component" value="Unassembled WGS sequence"/>
</dbReference>
<evidence type="ECO:0000256" key="3">
    <source>
        <dbReference type="ARBA" id="ARBA00022814"/>
    </source>
</evidence>
<dbReference type="SUPFAM" id="SSF54814">
    <property type="entry name" value="Prokaryotic type KH domain (KH-domain type II)"/>
    <property type="match status" value="2"/>
</dbReference>
<dbReference type="InterPro" id="IPR010213">
    <property type="entry name" value="TF_NusA"/>
</dbReference>
<organism evidence="10 12">
    <name type="scientific">Metamycoplasma alkalescens</name>
    <dbReference type="NCBI Taxonomy" id="45363"/>
    <lineage>
        <taxon>Bacteria</taxon>
        <taxon>Bacillati</taxon>
        <taxon>Mycoplasmatota</taxon>
        <taxon>Mycoplasmoidales</taxon>
        <taxon>Metamycoplasmataceae</taxon>
        <taxon>Metamycoplasma</taxon>
    </lineage>
</organism>
<dbReference type="GO" id="GO:0003700">
    <property type="term" value="F:DNA-binding transcription factor activity"/>
    <property type="evidence" value="ECO:0007669"/>
    <property type="project" value="InterPro"/>
</dbReference>
<dbReference type="InterPro" id="IPR030842">
    <property type="entry name" value="TF_NusA_bacterial"/>
</dbReference>
<dbReference type="HAMAP" id="MF_00945_B">
    <property type="entry name" value="NusA_B"/>
    <property type="match status" value="1"/>
</dbReference>
<dbReference type="GO" id="GO:0005829">
    <property type="term" value="C:cytosol"/>
    <property type="evidence" value="ECO:0007669"/>
    <property type="project" value="TreeGrafter"/>
</dbReference>
<reference evidence="10 12" key="1">
    <citation type="submission" date="2018-06" db="EMBL/GenBank/DDBJ databases">
        <title>Genomic Encyclopedia of Archaeal and Bacterial Type Strains, Phase II (KMG-II): from individual species to whole genera.</title>
        <authorList>
            <person name="Goeker M."/>
        </authorList>
    </citation>
    <scope>NUCLEOTIDE SEQUENCE [LARGE SCALE GENOMIC DNA]</scope>
    <source>
        <strain evidence="10 12">ATCC 29103</strain>
    </source>
</reference>
<evidence type="ECO:0000256" key="4">
    <source>
        <dbReference type="ARBA" id="ARBA00022884"/>
    </source>
</evidence>
<dbReference type="InterPro" id="IPR058582">
    <property type="entry name" value="KH_NusA_2nd"/>
</dbReference>
<evidence type="ECO:0000256" key="6">
    <source>
        <dbReference type="ARBA" id="ARBA00023163"/>
    </source>
</evidence>
<sequence length="534" mass="61193">MSMKPSNMATKSNEIFNAIYNVSQIKKIDEEIVIKLLRGAVEQVILGQYDPDAELEFIIDKENRDFKVINHTKIVTAKPETDDEKDNFCPCIEITIEEAKKIDPSIEEGDLISAEIDFERFAKKDYQKILSIFNQQIRELEKQMTYEKYINLIGSVVKAKITNMTKSGTLMELYDGVVAYMPSSTSNLRLLANLRPGDLLDVYIEEVKQESKNAQVIVSSVESKLLNKLFEQEIPEVAAGYIELVKIVRIPGERAKVAVKKTELAPFGLEELGSIIGRNSDRIDAISRQLNHEKIDVVLYDEDKKKFVMNAISPSRVIDIIHKKDSTPQFNSFIVVVPNAQHTLAIGKKGQNVRLASELTKTRLDIISQAQADQMGIQYSFENANISEEESKLRYEGKKLNLKPFAKTQRRPYSAPDYSFNISEFDEDLAELRQKAQQTEKVFERQFYDANIDEEIEKALYEIQNELNYSKENEDDDFDVYSEDVTKKENKSKEKIEADYEKITSTKMKDFKKDADLSAGLENLDLSDLDDEDW</sequence>
<comment type="function">
    <text evidence="7">Participates in both transcription termination and antitermination.</text>
</comment>
<evidence type="ECO:0000313" key="13">
    <source>
        <dbReference type="Proteomes" id="UP000259864"/>
    </source>
</evidence>
<keyword evidence="2 7" id="KW-0963">Cytoplasm</keyword>